<evidence type="ECO:0000313" key="4">
    <source>
        <dbReference type="Proteomes" id="UP000323708"/>
    </source>
</evidence>
<dbReference type="PANTHER" id="PTHR20854:SF4">
    <property type="entry name" value="INOSITOL-1-MONOPHOSPHATASE-RELATED"/>
    <property type="match status" value="1"/>
</dbReference>
<feature type="binding site" evidence="2">
    <location>
        <position position="102"/>
    </location>
    <ligand>
        <name>Mg(2+)</name>
        <dbReference type="ChEBI" id="CHEBI:18420"/>
        <label>1</label>
        <note>catalytic</note>
    </ligand>
</feature>
<feature type="binding site" evidence="2">
    <location>
        <position position="104"/>
    </location>
    <ligand>
        <name>Mg(2+)</name>
        <dbReference type="ChEBI" id="CHEBI:18420"/>
        <label>1</label>
        <note>catalytic</note>
    </ligand>
</feature>
<dbReference type="EMBL" id="VTUX01000007">
    <property type="protein sequence ID" value="KAA1189552.1"/>
    <property type="molecule type" value="Genomic_DNA"/>
</dbReference>
<evidence type="ECO:0000256" key="1">
    <source>
        <dbReference type="ARBA" id="ARBA00009759"/>
    </source>
</evidence>
<dbReference type="RefSeq" id="WP_149612162.1">
    <property type="nucleotide sequence ID" value="NZ_VTUX01000007.1"/>
</dbReference>
<dbReference type="Proteomes" id="UP000323708">
    <property type="component" value="Unassembled WGS sequence"/>
</dbReference>
<feature type="binding site" evidence="2">
    <location>
        <position position="240"/>
    </location>
    <ligand>
        <name>Mg(2+)</name>
        <dbReference type="ChEBI" id="CHEBI:18420"/>
        <label>1</label>
        <note>catalytic</note>
    </ligand>
</feature>
<dbReference type="InterPro" id="IPR000760">
    <property type="entry name" value="Inositol_monophosphatase-like"/>
</dbReference>
<dbReference type="AlphaFoldDB" id="A0A5B0WR95"/>
<comment type="similarity">
    <text evidence="1">Belongs to the inositol monophosphatase superfamily.</text>
</comment>
<keyword evidence="2" id="KW-0460">Magnesium</keyword>
<dbReference type="SUPFAM" id="SSF56655">
    <property type="entry name" value="Carbohydrate phosphatase"/>
    <property type="match status" value="1"/>
</dbReference>
<reference evidence="3 4" key="1">
    <citation type="submission" date="2019-09" db="EMBL/GenBank/DDBJ databases">
        <authorList>
            <person name="Chen X.-Y."/>
        </authorList>
    </citation>
    <scope>NUCLEOTIDE SEQUENCE [LARGE SCALE GENOMIC DNA]</scope>
    <source>
        <strain evidence="3 4">NY5</strain>
    </source>
</reference>
<keyword evidence="2" id="KW-0479">Metal-binding</keyword>
<proteinExistence type="inferred from homology"/>
<dbReference type="PRINTS" id="PR00377">
    <property type="entry name" value="IMPHPHTASES"/>
</dbReference>
<comment type="caution">
    <text evidence="3">The sequence shown here is derived from an EMBL/GenBank/DDBJ whole genome shotgun (WGS) entry which is preliminary data.</text>
</comment>
<dbReference type="GO" id="GO:0007165">
    <property type="term" value="P:signal transduction"/>
    <property type="evidence" value="ECO:0007669"/>
    <property type="project" value="TreeGrafter"/>
</dbReference>
<feature type="binding site" evidence="2">
    <location>
        <position position="79"/>
    </location>
    <ligand>
        <name>Mg(2+)</name>
        <dbReference type="ChEBI" id="CHEBI:18420"/>
        <label>1</label>
        <note>catalytic</note>
    </ligand>
</feature>
<evidence type="ECO:0000256" key="2">
    <source>
        <dbReference type="PIRSR" id="PIRSR600760-2"/>
    </source>
</evidence>
<dbReference type="Gene3D" id="3.40.190.80">
    <property type="match status" value="1"/>
</dbReference>
<dbReference type="GO" id="GO:0046872">
    <property type="term" value="F:metal ion binding"/>
    <property type="evidence" value="ECO:0007669"/>
    <property type="project" value="UniProtKB-KW"/>
</dbReference>
<name>A0A5B0WR95_9GAMM</name>
<keyword evidence="4" id="KW-1185">Reference proteome</keyword>
<evidence type="ECO:0000313" key="3">
    <source>
        <dbReference type="EMBL" id="KAA1189552.1"/>
    </source>
</evidence>
<comment type="cofactor">
    <cofactor evidence="2">
        <name>Mg(2+)</name>
        <dbReference type="ChEBI" id="CHEBI:18420"/>
    </cofactor>
</comment>
<dbReference type="GO" id="GO:0008934">
    <property type="term" value="F:inositol monophosphate 1-phosphatase activity"/>
    <property type="evidence" value="ECO:0007669"/>
    <property type="project" value="TreeGrafter"/>
</dbReference>
<dbReference type="Pfam" id="PF00459">
    <property type="entry name" value="Inositol_P"/>
    <property type="match status" value="1"/>
</dbReference>
<dbReference type="GO" id="GO:0006020">
    <property type="term" value="P:inositol metabolic process"/>
    <property type="evidence" value="ECO:0007669"/>
    <property type="project" value="TreeGrafter"/>
</dbReference>
<gene>
    <name evidence="3" type="ORF">F0M18_14445</name>
</gene>
<protein>
    <submittedName>
        <fullName evidence="3">Inositol monophosphatase</fullName>
    </submittedName>
</protein>
<accession>A0A5B0WR95</accession>
<feature type="binding site" evidence="2">
    <location>
        <position position="105"/>
    </location>
    <ligand>
        <name>Mg(2+)</name>
        <dbReference type="ChEBI" id="CHEBI:18420"/>
        <label>1</label>
        <note>catalytic</note>
    </ligand>
</feature>
<dbReference type="PANTHER" id="PTHR20854">
    <property type="entry name" value="INOSITOL MONOPHOSPHATASE"/>
    <property type="match status" value="1"/>
</dbReference>
<sequence>MTETTLPLQQLCDVAIHAAREAGVFVQSIDRTGLQRYFKDAGSSAASQVVTEVDVRSEAIIRQRLQPASEQWDIAFCGEESAMQVPGVTPQRLTKSFFWCVDPLDGTLPFVEGRRGYAVSIALVDHSGAPLIGVVYDPPGASLVYAIRGDGAYREQAAIQTGALESRSLRVFADASFDADEHCAAITDILNGCAQTLGLAGVEMVYGSGAVKNACQVLDYPAACYVKLPKPGEGGGSVWDFAATACIVGEAGGWVSDIHGQPLELNRKDSTFMNHRGVLYASNTRIARYLIDRLRATLPAG</sequence>
<dbReference type="Gene3D" id="3.30.540.10">
    <property type="entry name" value="Fructose-1,6-Bisphosphatase, subunit A, domain 1"/>
    <property type="match status" value="1"/>
</dbReference>
<organism evidence="3 4">
    <name type="scientific">Pseudohalioglobus sediminis</name>
    <dbReference type="NCBI Taxonomy" id="2606449"/>
    <lineage>
        <taxon>Bacteria</taxon>
        <taxon>Pseudomonadati</taxon>
        <taxon>Pseudomonadota</taxon>
        <taxon>Gammaproteobacteria</taxon>
        <taxon>Cellvibrionales</taxon>
        <taxon>Halieaceae</taxon>
        <taxon>Pseudohalioglobus</taxon>
    </lineage>
</organism>